<sequence length="251" mass="27001">MERKLQGKSAVITGAGQGMGKEIAKLFAQHGAKIVLNDLNEDRLKETAAEIKATGGEAIWVKADISRRENVISLIDKARSAYAAVDVLVNNAGVLRSTPFLTIEEQEWDLVMDANVRSVYLCTQAVLPMMMENKRGKIVNISSSAGKSVSTLGGAHYTTSKAAVLGMTRHVAKEMAPYNINVNAVCPGLIDTEMVRSTCGPEQIAYYESSFPIQRLGTAREVADLVLFLASDDSSYITGASIDINGGDLMI</sequence>
<protein>
    <recommendedName>
        <fullName evidence="5">2-hydroxycyclohexanecarboxyl-CoA dehydrogenase</fullName>
    </recommendedName>
</protein>
<gene>
    <name evidence="3" type="ORF">DQG23_30070</name>
</gene>
<dbReference type="PROSITE" id="PS00061">
    <property type="entry name" value="ADH_SHORT"/>
    <property type="match status" value="1"/>
</dbReference>
<dbReference type="PANTHER" id="PTHR42879:SF2">
    <property type="entry name" value="3-OXOACYL-[ACYL-CARRIER-PROTEIN] REDUCTASE FABG"/>
    <property type="match status" value="1"/>
</dbReference>
<comment type="similarity">
    <text evidence="1">Belongs to the short-chain dehydrogenases/reductases (SDR) family.</text>
</comment>
<organism evidence="3 4">
    <name type="scientific">Paenibacillus contaminans</name>
    <dbReference type="NCBI Taxonomy" id="450362"/>
    <lineage>
        <taxon>Bacteria</taxon>
        <taxon>Bacillati</taxon>
        <taxon>Bacillota</taxon>
        <taxon>Bacilli</taxon>
        <taxon>Bacillales</taxon>
        <taxon>Paenibacillaceae</taxon>
        <taxon>Paenibacillus</taxon>
    </lineage>
</organism>
<evidence type="ECO:0000256" key="1">
    <source>
        <dbReference type="ARBA" id="ARBA00006484"/>
    </source>
</evidence>
<dbReference type="FunFam" id="3.40.50.720:FF:000084">
    <property type="entry name" value="Short-chain dehydrogenase reductase"/>
    <property type="match status" value="1"/>
</dbReference>
<keyword evidence="2" id="KW-0560">Oxidoreductase</keyword>
<dbReference type="InterPro" id="IPR020904">
    <property type="entry name" value="Sc_DH/Rdtase_CS"/>
</dbReference>
<evidence type="ECO:0008006" key="5">
    <source>
        <dbReference type="Google" id="ProtNLM"/>
    </source>
</evidence>
<dbReference type="PRINTS" id="PR00080">
    <property type="entry name" value="SDRFAMILY"/>
</dbReference>
<dbReference type="OrthoDB" id="9803333at2"/>
<dbReference type="PANTHER" id="PTHR42879">
    <property type="entry name" value="3-OXOACYL-(ACYL-CARRIER-PROTEIN) REDUCTASE"/>
    <property type="match status" value="1"/>
</dbReference>
<dbReference type="InterPro" id="IPR036291">
    <property type="entry name" value="NAD(P)-bd_dom_sf"/>
</dbReference>
<dbReference type="InterPro" id="IPR050259">
    <property type="entry name" value="SDR"/>
</dbReference>
<dbReference type="RefSeq" id="WP_113034741.1">
    <property type="nucleotide sequence ID" value="NZ_QMFB01000023.1"/>
</dbReference>
<dbReference type="GO" id="GO:0008206">
    <property type="term" value="P:bile acid metabolic process"/>
    <property type="evidence" value="ECO:0007669"/>
    <property type="project" value="UniProtKB-ARBA"/>
</dbReference>
<name>A0A329MAT1_9BACL</name>
<evidence type="ECO:0000313" key="3">
    <source>
        <dbReference type="EMBL" id="RAV15623.1"/>
    </source>
</evidence>
<dbReference type="NCBIfam" id="NF005559">
    <property type="entry name" value="PRK07231.1"/>
    <property type="match status" value="1"/>
</dbReference>
<comment type="caution">
    <text evidence="3">The sequence shown here is derived from an EMBL/GenBank/DDBJ whole genome shotgun (WGS) entry which is preliminary data.</text>
</comment>
<dbReference type="Proteomes" id="UP000250369">
    <property type="component" value="Unassembled WGS sequence"/>
</dbReference>
<keyword evidence="4" id="KW-1185">Reference proteome</keyword>
<dbReference type="NCBIfam" id="NF009466">
    <property type="entry name" value="PRK12826.1-2"/>
    <property type="match status" value="1"/>
</dbReference>
<dbReference type="Gene3D" id="3.40.50.720">
    <property type="entry name" value="NAD(P)-binding Rossmann-like Domain"/>
    <property type="match status" value="1"/>
</dbReference>
<accession>A0A329MAT1</accession>
<reference evidence="3 4" key="1">
    <citation type="journal article" date="2009" name="Int. J. Syst. Evol. Microbiol.">
        <title>Paenibacillus contaminans sp. nov., isolated from a contaminated laboratory plate.</title>
        <authorList>
            <person name="Chou J.H."/>
            <person name="Lee J.H."/>
            <person name="Lin M.C."/>
            <person name="Chang P.S."/>
            <person name="Arun A.B."/>
            <person name="Young C.C."/>
            <person name="Chen W.M."/>
        </authorList>
    </citation>
    <scope>NUCLEOTIDE SEQUENCE [LARGE SCALE GENOMIC DNA]</scope>
    <source>
        <strain evidence="3 4">CKOBP-6</strain>
    </source>
</reference>
<dbReference type="PRINTS" id="PR00081">
    <property type="entry name" value="GDHRDH"/>
</dbReference>
<dbReference type="EMBL" id="QMFB01000023">
    <property type="protein sequence ID" value="RAV15623.1"/>
    <property type="molecule type" value="Genomic_DNA"/>
</dbReference>
<dbReference type="SUPFAM" id="SSF51735">
    <property type="entry name" value="NAD(P)-binding Rossmann-fold domains"/>
    <property type="match status" value="1"/>
</dbReference>
<dbReference type="InterPro" id="IPR002347">
    <property type="entry name" value="SDR_fam"/>
</dbReference>
<evidence type="ECO:0000256" key="2">
    <source>
        <dbReference type="ARBA" id="ARBA00023002"/>
    </source>
</evidence>
<proteinExistence type="inferred from homology"/>
<dbReference type="Pfam" id="PF13561">
    <property type="entry name" value="adh_short_C2"/>
    <property type="match status" value="1"/>
</dbReference>
<evidence type="ECO:0000313" key="4">
    <source>
        <dbReference type="Proteomes" id="UP000250369"/>
    </source>
</evidence>
<dbReference type="AlphaFoldDB" id="A0A329MAT1"/>
<dbReference type="GO" id="GO:0016491">
    <property type="term" value="F:oxidoreductase activity"/>
    <property type="evidence" value="ECO:0007669"/>
    <property type="project" value="UniProtKB-KW"/>
</dbReference>